<keyword evidence="3" id="KW-1185">Reference proteome</keyword>
<accession>A0A4U8V149</accession>
<comment type="caution">
    <text evidence="2">The sequence shown here is derived from an EMBL/GenBank/DDBJ whole genome shotgun (WGS) entry which is preliminary data.</text>
</comment>
<evidence type="ECO:0000313" key="2">
    <source>
        <dbReference type="EMBL" id="TMS39134.1"/>
    </source>
</evidence>
<reference evidence="2 3" key="1">
    <citation type="journal article" date="2015" name="Genome Biol.">
        <title>Comparative genomics of Steinernema reveals deeply conserved gene regulatory networks.</title>
        <authorList>
            <person name="Dillman A.R."/>
            <person name="Macchietto M."/>
            <person name="Porter C.F."/>
            <person name="Rogers A."/>
            <person name="Williams B."/>
            <person name="Antoshechkin I."/>
            <person name="Lee M.M."/>
            <person name="Goodwin Z."/>
            <person name="Lu X."/>
            <person name="Lewis E.E."/>
            <person name="Goodrich-Blair H."/>
            <person name="Stock S.P."/>
            <person name="Adams B.J."/>
            <person name="Sternberg P.W."/>
            <person name="Mortazavi A."/>
        </authorList>
    </citation>
    <scope>NUCLEOTIDE SEQUENCE [LARGE SCALE GENOMIC DNA]</scope>
    <source>
        <strain evidence="2 3">ALL</strain>
    </source>
</reference>
<organism evidence="2 3">
    <name type="scientific">Steinernema carpocapsae</name>
    <name type="common">Entomopathogenic nematode</name>
    <dbReference type="NCBI Taxonomy" id="34508"/>
    <lineage>
        <taxon>Eukaryota</taxon>
        <taxon>Metazoa</taxon>
        <taxon>Ecdysozoa</taxon>
        <taxon>Nematoda</taxon>
        <taxon>Chromadorea</taxon>
        <taxon>Rhabditida</taxon>
        <taxon>Tylenchina</taxon>
        <taxon>Panagrolaimomorpha</taxon>
        <taxon>Strongyloidoidea</taxon>
        <taxon>Steinernematidae</taxon>
        <taxon>Steinernema</taxon>
    </lineage>
</organism>
<protein>
    <submittedName>
        <fullName evidence="2">Uncharacterized protein</fullName>
    </submittedName>
</protein>
<evidence type="ECO:0000313" key="3">
    <source>
        <dbReference type="Proteomes" id="UP000298663"/>
    </source>
</evidence>
<evidence type="ECO:0000256" key="1">
    <source>
        <dbReference type="SAM" id="MobiDB-lite"/>
    </source>
</evidence>
<name>A0A4U8V149_STECR</name>
<dbReference type="AlphaFoldDB" id="A0A4U8V149"/>
<gene>
    <name evidence="2" type="ORF">L596_005707</name>
</gene>
<dbReference type="Proteomes" id="UP000298663">
    <property type="component" value="Unassembled WGS sequence"/>
</dbReference>
<reference evidence="2 3" key="2">
    <citation type="journal article" date="2019" name="G3 (Bethesda)">
        <title>Hybrid Assembly of the Genome of the Entomopathogenic Nematode Steinernema carpocapsae Identifies the X-Chromosome.</title>
        <authorList>
            <person name="Serra L."/>
            <person name="Macchietto M."/>
            <person name="Macias-Munoz A."/>
            <person name="McGill C.J."/>
            <person name="Rodriguez I.M."/>
            <person name="Rodriguez B."/>
            <person name="Murad R."/>
            <person name="Mortazavi A."/>
        </authorList>
    </citation>
    <scope>NUCLEOTIDE SEQUENCE [LARGE SCALE GENOMIC DNA]</scope>
    <source>
        <strain evidence="2 3">ALL</strain>
    </source>
</reference>
<dbReference type="EMBL" id="AZBU02000001">
    <property type="protein sequence ID" value="TMS39134.1"/>
    <property type="molecule type" value="Genomic_DNA"/>
</dbReference>
<proteinExistence type="predicted"/>
<feature type="compositionally biased region" description="Basic and acidic residues" evidence="1">
    <location>
        <begin position="57"/>
        <end position="110"/>
    </location>
</feature>
<feature type="region of interest" description="Disordered" evidence="1">
    <location>
        <begin position="57"/>
        <end position="126"/>
    </location>
</feature>
<sequence>MSIPNNRRMCDRQCKADDLLLRLSSDDGFMDAMFRRPELLQQMFAVVRDIQDKRIATMKEKTDQEKMEEKKNKEEKKEEEKKEEEKKEEVRKEEEKKEEEKKDEEKKDDDGGFFTYEGLDLDDYWR</sequence>